<organism evidence="14 15">
    <name type="scientific">Hemibagrus guttatus</name>
    <dbReference type="NCBI Taxonomy" id="175788"/>
    <lineage>
        <taxon>Eukaryota</taxon>
        <taxon>Metazoa</taxon>
        <taxon>Chordata</taxon>
        <taxon>Craniata</taxon>
        <taxon>Vertebrata</taxon>
        <taxon>Euteleostomi</taxon>
        <taxon>Actinopterygii</taxon>
        <taxon>Neopterygii</taxon>
        <taxon>Teleostei</taxon>
        <taxon>Ostariophysi</taxon>
        <taxon>Siluriformes</taxon>
        <taxon>Bagridae</taxon>
        <taxon>Hemibagrus</taxon>
    </lineage>
</organism>
<dbReference type="FunFam" id="3.30.160.60:FF:000416">
    <property type="entry name" value="zinc finger protein 879 isoform X1"/>
    <property type="match status" value="1"/>
</dbReference>
<keyword evidence="5 11" id="KW-0863">Zinc-finger</keyword>
<comment type="similarity">
    <text evidence="2">Belongs to the krueppel C2H2-type zinc-finger protein family.</text>
</comment>
<evidence type="ECO:0000256" key="12">
    <source>
        <dbReference type="SAM" id="MobiDB-lite"/>
    </source>
</evidence>
<dbReference type="FunFam" id="3.30.160.60:FF:000358">
    <property type="entry name" value="zinc finger protein 24"/>
    <property type="match status" value="1"/>
</dbReference>
<name>A0AAE0Q9H5_9TELE</name>
<comment type="caution">
    <text evidence="14">The sequence shown here is derived from an EMBL/GenBank/DDBJ whole genome shotgun (WGS) entry which is preliminary data.</text>
</comment>
<reference evidence="14" key="1">
    <citation type="submission" date="2023-06" db="EMBL/GenBank/DDBJ databases">
        <title>Male Hemibagrus guttatus genome.</title>
        <authorList>
            <person name="Bian C."/>
        </authorList>
    </citation>
    <scope>NUCLEOTIDE SEQUENCE</scope>
    <source>
        <strain evidence="14">Male_cb2023</strain>
        <tissue evidence="14">Muscle</tissue>
    </source>
</reference>
<dbReference type="FunFam" id="3.30.160.60:FF:002063">
    <property type="entry name" value="RB associated KRAB zinc finger"/>
    <property type="match status" value="1"/>
</dbReference>
<comment type="subcellular location">
    <subcellularLocation>
        <location evidence="1">Nucleus</location>
    </subcellularLocation>
</comment>
<keyword evidence="9" id="KW-0804">Transcription</keyword>
<proteinExistence type="inferred from homology"/>
<evidence type="ECO:0000256" key="7">
    <source>
        <dbReference type="ARBA" id="ARBA00023015"/>
    </source>
</evidence>
<dbReference type="PROSITE" id="PS50157">
    <property type="entry name" value="ZINC_FINGER_C2H2_2"/>
    <property type="match status" value="7"/>
</dbReference>
<dbReference type="InterPro" id="IPR036236">
    <property type="entry name" value="Znf_C2H2_sf"/>
</dbReference>
<keyword evidence="4" id="KW-0677">Repeat</keyword>
<dbReference type="Pfam" id="PF00096">
    <property type="entry name" value="zf-C2H2"/>
    <property type="match status" value="4"/>
</dbReference>
<dbReference type="PANTHER" id="PTHR23226:SF416">
    <property type="entry name" value="FI01424P"/>
    <property type="match status" value="1"/>
</dbReference>
<feature type="domain" description="C2H2-type" evidence="13">
    <location>
        <begin position="192"/>
        <end position="219"/>
    </location>
</feature>
<evidence type="ECO:0000256" key="3">
    <source>
        <dbReference type="ARBA" id="ARBA00022723"/>
    </source>
</evidence>
<evidence type="ECO:0000256" key="5">
    <source>
        <dbReference type="ARBA" id="ARBA00022771"/>
    </source>
</evidence>
<dbReference type="GO" id="GO:0000978">
    <property type="term" value="F:RNA polymerase II cis-regulatory region sequence-specific DNA binding"/>
    <property type="evidence" value="ECO:0007669"/>
    <property type="project" value="TreeGrafter"/>
</dbReference>
<evidence type="ECO:0000256" key="10">
    <source>
        <dbReference type="ARBA" id="ARBA00023242"/>
    </source>
</evidence>
<feature type="compositionally biased region" description="Polar residues" evidence="12">
    <location>
        <begin position="51"/>
        <end position="60"/>
    </location>
</feature>
<dbReference type="PANTHER" id="PTHR23226">
    <property type="entry name" value="ZINC FINGER AND SCAN DOMAIN-CONTAINING"/>
    <property type="match status" value="1"/>
</dbReference>
<gene>
    <name evidence="14" type="ORF">QTP70_015048</name>
</gene>
<evidence type="ECO:0000256" key="2">
    <source>
        <dbReference type="ARBA" id="ARBA00006991"/>
    </source>
</evidence>
<evidence type="ECO:0000256" key="1">
    <source>
        <dbReference type="ARBA" id="ARBA00004123"/>
    </source>
</evidence>
<sequence length="314" mass="36136">MTDAQFQVFSCSCCSLSYTSQIYLHKHIRRHHYEEYERLLKLGEIKDENPLTTRTSSIQDTACDPDSRNSSYQRTQRDVYLCSECGRSFTDQSNLRRHQRIHTGEKPHRCLQCGKNFIRPSDLQIHQRGHTGERPYHCSQCGKSFTTKGNLQIHHSVHTGEKPYHCPECGKSFAQQGNLQRHQRIHNGEKPYHCSQCGKSFNQQSTLKAHQFIHTGQKPFRCSECGKSFAQHSKLQRHQRIHNGKKNSSLLPVWEEMYSIISASSQYEESLYGDVRTETCTASGGGTSGSEEQITPVDRQKHVKKEDDEDKGYV</sequence>
<evidence type="ECO:0000256" key="6">
    <source>
        <dbReference type="ARBA" id="ARBA00022833"/>
    </source>
</evidence>
<feature type="domain" description="C2H2-type" evidence="13">
    <location>
        <begin position="9"/>
        <end position="37"/>
    </location>
</feature>
<evidence type="ECO:0000313" key="14">
    <source>
        <dbReference type="EMBL" id="KAK3516462.1"/>
    </source>
</evidence>
<feature type="domain" description="C2H2-type" evidence="13">
    <location>
        <begin position="108"/>
        <end position="135"/>
    </location>
</feature>
<evidence type="ECO:0000256" key="11">
    <source>
        <dbReference type="PROSITE-ProRule" id="PRU00042"/>
    </source>
</evidence>
<evidence type="ECO:0000256" key="9">
    <source>
        <dbReference type="ARBA" id="ARBA00023163"/>
    </source>
</evidence>
<accession>A0AAE0Q9H5</accession>
<feature type="domain" description="C2H2-type" evidence="13">
    <location>
        <begin position="220"/>
        <end position="247"/>
    </location>
</feature>
<dbReference type="Proteomes" id="UP001274896">
    <property type="component" value="Unassembled WGS sequence"/>
</dbReference>
<dbReference type="InterPro" id="IPR013087">
    <property type="entry name" value="Znf_C2H2_type"/>
</dbReference>
<dbReference type="PROSITE" id="PS00028">
    <property type="entry name" value="ZINC_FINGER_C2H2_1"/>
    <property type="match status" value="7"/>
</dbReference>
<dbReference type="Pfam" id="PF13465">
    <property type="entry name" value="zf-H2C2_2"/>
    <property type="match status" value="1"/>
</dbReference>
<evidence type="ECO:0000256" key="4">
    <source>
        <dbReference type="ARBA" id="ARBA00022737"/>
    </source>
</evidence>
<keyword evidence="15" id="KW-1185">Reference proteome</keyword>
<evidence type="ECO:0000256" key="8">
    <source>
        <dbReference type="ARBA" id="ARBA00023125"/>
    </source>
</evidence>
<dbReference type="GO" id="GO:0008270">
    <property type="term" value="F:zinc ion binding"/>
    <property type="evidence" value="ECO:0007669"/>
    <property type="project" value="UniProtKB-KW"/>
</dbReference>
<feature type="region of interest" description="Disordered" evidence="12">
    <location>
        <begin position="51"/>
        <end position="71"/>
    </location>
</feature>
<evidence type="ECO:0000259" key="13">
    <source>
        <dbReference type="PROSITE" id="PS50157"/>
    </source>
</evidence>
<dbReference type="GO" id="GO:0000981">
    <property type="term" value="F:DNA-binding transcription factor activity, RNA polymerase II-specific"/>
    <property type="evidence" value="ECO:0007669"/>
    <property type="project" value="TreeGrafter"/>
</dbReference>
<keyword evidence="7" id="KW-0805">Transcription regulation</keyword>
<feature type="region of interest" description="Disordered" evidence="12">
    <location>
        <begin position="282"/>
        <end position="314"/>
    </location>
</feature>
<feature type="compositionally biased region" description="Basic and acidic residues" evidence="12">
    <location>
        <begin position="298"/>
        <end position="314"/>
    </location>
</feature>
<feature type="domain" description="C2H2-type" evidence="13">
    <location>
        <begin position="136"/>
        <end position="163"/>
    </location>
</feature>
<keyword evidence="8" id="KW-0238">DNA-binding</keyword>
<feature type="domain" description="C2H2-type" evidence="13">
    <location>
        <begin position="164"/>
        <end position="191"/>
    </location>
</feature>
<dbReference type="FunFam" id="3.30.160.60:FF:002343">
    <property type="entry name" value="Zinc finger protein 33A"/>
    <property type="match status" value="2"/>
</dbReference>
<feature type="domain" description="C2H2-type" evidence="13">
    <location>
        <begin position="80"/>
        <end position="107"/>
    </location>
</feature>
<dbReference type="AlphaFoldDB" id="A0AAE0Q9H5"/>
<dbReference type="EMBL" id="JAUCMX010000019">
    <property type="protein sequence ID" value="KAK3516462.1"/>
    <property type="molecule type" value="Genomic_DNA"/>
</dbReference>
<dbReference type="SUPFAM" id="SSF57667">
    <property type="entry name" value="beta-beta-alpha zinc fingers"/>
    <property type="match status" value="3"/>
</dbReference>
<keyword evidence="6" id="KW-0862">Zinc</keyword>
<protein>
    <recommendedName>
        <fullName evidence="13">C2H2-type domain-containing protein</fullName>
    </recommendedName>
</protein>
<evidence type="ECO:0000313" key="15">
    <source>
        <dbReference type="Proteomes" id="UP001274896"/>
    </source>
</evidence>
<dbReference type="FunFam" id="3.30.160.60:FF:001311">
    <property type="entry name" value="Zinc finger protein 668"/>
    <property type="match status" value="1"/>
</dbReference>
<dbReference type="GO" id="GO:0005634">
    <property type="term" value="C:nucleus"/>
    <property type="evidence" value="ECO:0007669"/>
    <property type="project" value="UniProtKB-SubCell"/>
</dbReference>
<dbReference type="SMART" id="SM00355">
    <property type="entry name" value="ZnF_C2H2"/>
    <property type="match status" value="7"/>
</dbReference>
<dbReference type="Gene3D" id="3.30.160.60">
    <property type="entry name" value="Classic Zinc Finger"/>
    <property type="match status" value="6"/>
</dbReference>
<keyword evidence="10" id="KW-0539">Nucleus</keyword>
<keyword evidence="3" id="KW-0479">Metal-binding</keyword>